<evidence type="ECO:0000256" key="1">
    <source>
        <dbReference type="ARBA" id="ARBA00004141"/>
    </source>
</evidence>
<keyword evidence="8" id="KW-1185">Reference proteome</keyword>
<evidence type="ECO:0000313" key="8">
    <source>
        <dbReference type="Proteomes" id="UP001500166"/>
    </source>
</evidence>
<protein>
    <submittedName>
        <fullName evidence="7">ABC transporter permease</fullName>
    </submittedName>
</protein>
<comment type="similarity">
    <text evidence="2">Belongs to the UPF0014 family.</text>
</comment>
<keyword evidence="4 6" id="KW-1133">Transmembrane helix</keyword>
<evidence type="ECO:0000256" key="6">
    <source>
        <dbReference type="SAM" id="Phobius"/>
    </source>
</evidence>
<keyword evidence="5 6" id="KW-0472">Membrane</keyword>
<dbReference type="Proteomes" id="UP001500166">
    <property type="component" value="Unassembled WGS sequence"/>
</dbReference>
<dbReference type="PANTHER" id="PTHR30028:SF0">
    <property type="entry name" value="PROTEIN ALUMINUM SENSITIVE 3"/>
    <property type="match status" value="1"/>
</dbReference>
<feature type="transmembrane region" description="Helical" evidence="6">
    <location>
        <begin position="6"/>
        <end position="22"/>
    </location>
</feature>
<feature type="transmembrane region" description="Helical" evidence="6">
    <location>
        <begin position="89"/>
        <end position="109"/>
    </location>
</feature>
<evidence type="ECO:0000256" key="3">
    <source>
        <dbReference type="ARBA" id="ARBA00022692"/>
    </source>
</evidence>
<evidence type="ECO:0000256" key="5">
    <source>
        <dbReference type="ARBA" id="ARBA00023136"/>
    </source>
</evidence>
<organism evidence="7 8">
    <name type="scientific">Kocuria atrinae</name>
    <dbReference type="NCBI Taxonomy" id="592377"/>
    <lineage>
        <taxon>Bacteria</taxon>
        <taxon>Bacillati</taxon>
        <taxon>Actinomycetota</taxon>
        <taxon>Actinomycetes</taxon>
        <taxon>Micrococcales</taxon>
        <taxon>Micrococcaceae</taxon>
        <taxon>Kocuria</taxon>
    </lineage>
</organism>
<comment type="subcellular location">
    <subcellularLocation>
        <location evidence="1">Membrane</location>
        <topology evidence="1">Multi-pass membrane protein</topology>
    </subcellularLocation>
</comment>
<proteinExistence type="inferred from homology"/>
<name>A0ABP5J6A9_9MICC</name>
<dbReference type="Pfam" id="PF03649">
    <property type="entry name" value="UPF0014"/>
    <property type="match status" value="1"/>
</dbReference>
<comment type="caution">
    <text evidence="7">The sequence shown here is derived from an EMBL/GenBank/DDBJ whole genome shotgun (WGS) entry which is preliminary data.</text>
</comment>
<evidence type="ECO:0000256" key="2">
    <source>
        <dbReference type="ARBA" id="ARBA00005268"/>
    </source>
</evidence>
<feature type="transmembrane region" description="Helical" evidence="6">
    <location>
        <begin position="115"/>
        <end position="137"/>
    </location>
</feature>
<gene>
    <name evidence="7" type="ORF">GCM10009824_08380</name>
</gene>
<dbReference type="InterPro" id="IPR005226">
    <property type="entry name" value="UPF0014_fam"/>
</dbReference>
<evidence type="ECO:0000313" key="7">
    <source>
        <dbReference type="EMBL" id="GAA2112339.1"/>
    </source>
</evidence>
<dbReference type="PANTHER" id="PTHR30028">
    <property type="entry name" value="UPF0014 INNER MEMBRANE PROTEIN YBBM-RELATED"/>
    <property type="match status" value="1"/>
</dbReference>
<feature type="transmembrane region" description="Helical" evidence="6">
    <location>
        <begin position="57"/>
        <end position="77"/>
    </location>
</feature>
<evidence type="ECO:0000256" key="4">
    <source>
        <dbReference type="ARBA" id="ARBA00022989"/>
    </source>
</evidence>
<keyword evidence="3 6" id="KW-0812">Transmembrane</keyword>
<dbReference type="RefSeq" id="WP_344223762.1">
    <property type="nucleotide sequence ID" value="NZ_BAAAQA010000006.1"/>
</dbReference>
<sequence length="247" mass="26065">MENIWWFAAGLLAMTLLAILVQRQAGVRLGAQPLVAVIRAAVQLAVIAVILRGVLALPWLVLAFVVLMLSTASWTSFSRLKGIPDARRAVVIGIFVGALITIVLIFGMRLVEWEVANVVAVAGIVIGNTMSAATLTGRNFERSTVARRGEIEAWLSLGATSRVAYQAVAQESMKESLIPNIDQTRATGLVTLPGAFVGALLGGASPTEAAMLQLVLVGILLTQSICSSVVIRVLSGSPVVPQEVRTS</sequence>
<accession>A0ABP5J6A9</accession>
<reference evidence="8" key="1">
    <citation type="journal article" date="2019" name="Int. J. Syst. Evol. Microbiol.">
        <title>The Global Catalogue of Microorganisms (GCM) 10K type strain sequencing project: providing services to taxonomists for standard genome sequencing and annotation.</title>
        <authorList>
            <consortium name="The Broad Institute Genomics Platform"/>
            <consortium name="The Broad Institute Genome Sequencing Center for Infectious Disease"/>
            <person name="Wu L."/>
            <person name="Ma J."/>
        </authorList>
    </citation>
    <scope>NUCLEOTIDE SEQUENCE [LARGE SCALE GENOMIC DNA]</scope>
    <source>
        <strain evidence="8">JCM 15914</strain>
    </source>
</reference>
<feature type="transmembrane region" description="Helical" evidence="6">
    <location>
        <begin position="34"/>
        <end position="51"/>
    </location>
</feature>
<dbReference type="EMBL" id="BAAAQA010000006">
    <property type="protein sequence ID" value="GAA2112339.1"/>
    <property type="molecule type" value="Genomic_DNA"/>
</dbReference>